<organism evidence="8 9">
    <name type="scientific">Helicobacter colisuis</name>
    <dbReference type="NCBI Taxonomy" id="2949739"/>
    <lineage>
        <taxon>Bacteria</taxon>
        <taxon>Pseudomonadati</taxon>
        <taxon>Campylobacterota</taxon>
        <taxon>Epsilonproteobacteria</taxon>
        <taxon>Campylobacterales</taxon>
        <taxon>Helicobacteraceae</taxon>
        <taxon>Helicobacter</taxon>
    </lineage>
</organism>
<dbReference type="GO" id="GO:0004056">
    <property type="term" value="F:argininosuccinate lyase activity"/>
    <property type="evidence" value="ECO:0007669"/>
    <property type="project" value="UniProtKB-EC"/>
</dbReference>
<keyword evidence="5 8" id="KW-0456">Lyase</keyword>
<dbReference type="PROSITE" id="PS00163">
    <property type="entry name" value="FUMARATE_LYASES"/>
    <property type="match status" value="1"/>
</dbReference>
<dbReference type="InterPro" id="IPR029419">
    <property type="entry name" value="Arg_succ_lyase_C"/>
</dbReference>
<dbReference type="InterPro" id="IPR020557">
    <property type="entry name" value="Fumarate_lyase_CS"/>
</dbReference>
<feature type="domain" description="Argininosuccinate lyase C-terminal" evidence="7">
    <location>
        <begin position="366"/>
        <end position="435"/>
    </location>
</feature>
<dbReference type="EC" id="4.3.2.1" evidence="3 5"/>
<evidence type="ECO:0000259" key="7">
    <source>
        <dbReference type="Pfam" id="PF14698"/>
    </source>
</evidence>
<keyword evidence="5" id="KW-0963">Cytoplasm</keyword>
<evidence type="ECO:0000313" key="9">
    <source>
        <dbReference type="Proteomes" id="UP001057522"/>
    </source>
</evidence>
<feature type="domain" description="Fumarate lyase N-terminal" evidence="6">
    <location>
        <begin position="9"/>
        <end position="303"/>
    </location>
</feature>
<gene>
    <name evidence="5 8" type="primary">argH</name>
    <name evidence="8" type="ORF">NCR95_03735</name>
</gene>
<comment type="similarity">
    <text evidence="5">Belongs to the lyase 1 family. Argininosuccinate lyase subfamily.</text>
</comment>
<dbReference type="InterPro" id="IPR024083">
    <property type="entry name" value="Fumarase/histidase_N"/>
</dbReference>
<evidence type="ECO:0000256" key="5">
    <source>
        <dbReference type="HAMAP-Rule" id="MF_00006"/>
    </source>
</evidence>
<comment type="subcellular location">
    <subcellularLocation>
        <location evidence="5">Cytoplasm</location>
    </subcellularLocation>
</comment>
<dbReference type="InterPro" id="IPR009049">
    <property type="entry name" value="Argininosuccinate_lyase"/>
</dbReference>
<dbReference type="HAMAP" id="MF_00006">
    <property type="entry name" value="Arg_succ_lyase"/>
    <property type="match status" value="1"/>
</dbReference>
<dbReference type="CDD" id="cd01359">
    <property type="entry name" value="Argininosuccinate_lyase"/>
    <property type="match status" value="1"/>
</dbReference>
<dbReference type="Pfam" id="PF14698">
    <property type="entry name" value="ASL_C2"/>
    <property type="match status" value="1"/>
</dbReference>
<dbReference type="Proteomes" id="UP001057522">
    <property type="component" value="Unassembled WGS sequence"/>
</dbReference>
<keyword evidence="5" id="KW-0028">Amino-acid biosynthesis</keyword>
<accession>A0ABT0TUZ4</accession>
<dbReference type="EMBL" id="JAMOKX010000002">
    <property type="protein sequence ID" value="MCL9819283.1"/>
    <property type="molecule type" value="Genomic_DNA"/>
</dbReference>
<dbReference type="SUPFAM" id="SSF48557">
    <property type="entry name" value="L-aspartase-like"/>
    <property type="match status" value="1"/>
</dbReference>
<dbReference type="InterPro" id="IPR000362">
    <property type="entry name" value="Fumarate_lyase_fam"/>
</dbReference>
<dbReference type="Gene3D" id="1.10.275.10">
    <property type="entry name" value="Fumarase/aspartase (N-terminal domain)"/>
    <property type="match status" value="1"/>
</dbReference>
<reference evidence="8" key="1">
    <citation type="submission" date="2022-06" db="EMBL/GenBank/DDBJ databases">
        <title>Helicobacter colisuis sp. nov.</title>
        <authorList>
            <person name="Papic B."/>
            <person name="Gruntar I."/>
        </authorList>
    </citation>
    <scope>NUCLEOTIDE SEQUENCE</scope>
    <source>
        <strain evidence="8">11154-15</strain>
    </source>
</reference>
<dbReference type="Gene3D" id="1.20.200.10">
    <property type="entry name" value="Fumarase/aspartase (Central domain)"/>
    <property type="match status" value="1"/>
</dbReference>
<dbReference type="RefSeq" id="WP_250603919.1">
    <property type="nucleotide sequence ID" value="NZ_JAMOKX010000002.1"/>
</dbReference>
<evidence type="ECO:0000256" key="4">
    <source>
        <dbReference type="ARBA" id="ARBA00022571"/>
    </source>
</evidence>
<evidence type="ECO:0000259" key="6">
    <source>
        <dbReference type="Pfam" id="PF00206"/>
    </source>
</evidence>
<evidence type="ECO:0000256" key="3">
    <source>
        <dbReference type="ARBA" id="ARBA00012338"/>
    </source>
</evidence>
<evidence type="ECO:0000313" key="8">
    <source>
        <dbReference type="EMBL" id="MCL9819283.1"/>
    </source>
</evidence>
<dbReference type="PRINTS" id="PR00145">
    <property type="entry name" value="ARGSUCLYASE"/>
</dbReference>
<dbReference type="Gene3D" id="1.10.40.30">
    <property type="entry name" value="Fumarase/aspartase (C-terminal domain)"/>
    <property type="match status" value="1"/>
</dbReference>
<dbReference type="InterPro" id="IPR022761">
    <property type="entry name" value="Fumarate_lyase_N"/>
</dbReference>
<comment type="catalytic activity">
    <reaction evidence="1 5">
        <text>2-(N(omega)-L-arginino)succinate = fumarate + L-arginine</text>
        <dbReference type="Rhea" id="RHEA:24020"/>
        <dbReference type="ChEBI" id="CHEBI:29806"/>
        <dbReference type="ChEBI" id="CHEBI:32682"/>
        <dbReference type="ChEBI" id="CHEBI:57472"/>
        <dbReference type="EC" id="4.3.2.1"/>
    </reaction>
</comment>
<protein>
    <recommendedName>
        <fullName evidence="3 5">Argininosuccinate lyase</fullName>
        <shortName evidence="5">ASAL</shortName>
        <ecNumber evidence="3 5">4.3.2.1</ecNumber>
    </recommendedName>
    <alternativeName>
        <fullName evidence="5">Arginosuccinase</fullName>
    </alternativeName>
</protein>
<dbReference type="PANTHER" id="PTHR43814:SF1">
    <property type="entry name" value="ARGININOSUCCINATE LYASE"/>
    <property type="match status" value="1"/>
</dbReference>
<comment type="caution">
    <text evidence="8">The sequence shown here is derived from an EMBL/GenBank/DDBJ whole genome shotgun (WGS) entry which is preliminary data.</text>
</comment>
<keyword evidence="9" id="KW-1185">Reference proteome</keyword>
<dbReference type="PANTHER" id="PTHR43814">
    <property type="entry name" value="ARGININOSUCCINATE LYASE"/>
    <property type="match status" value="1"/>
</dbReference>
<sequence length="470" mass="52854">MKNNKLWGGRFQEKASEILDLFNASLPFDKKLYKQDILGSKVHSQMLSHCGILAQEESQQICQGLEQIQAEIEKGEFTFDISDEDIHMAVEKRLIEIIGEVGKKLHTARSRNDQVALDFRLFVLDSNRQIRALLLELIQTLLDIANLHTTTILPGMTHLQHAQPVNFGFLMCAYACMFVRDFERLSDSFKRNNYCPLGSAALAGTPYKTDRFYTAKALGFTAPTLNATDSVSDRDFALDFLYDLSLIAMHISRMAEELVLWSSYEFRFITLSDSYSTGSSIMPQKKNPDVPELLRGKSGRVYGNLFSLLTTMKGLPLAYNKDTQEDKEGVFDSFETLEISLKILNDLLKTMQINPKEMKEACQKGHLTATDLADFLVQNCNIPFREAHHITGKAVAYAESLNKDLSQLSAQELCSVDSKIPPKAHNALNLEASMNSRDSYGGTSTKATQTQIQSLLAWLQIAKSGEYNER</sequence>
<name>A0ABT0TUZ4_9HELI</name>
<keyword evidence="4 5" id="KW-0055">Arginine biosynthesis</keyword>
<dbReference type="PRINTS" id="PR00149">
    <property type="entry name" value="FUMRATELYASE"/>
</dbReference>
<comment type="pathway">
    <text evidence="2 5">Amino-acid biosynthesis; L-arginine biosynthesis; L-arginine from L-ornithine and carbamoyl phosphate: step 3/3.</text>
</comment>
<proteinExistence type="inferred from homology"/>
<dbReference type="NCBIfam" id="TIGR00838">
    <property type="entry name" value="argH"/>
    <property type="match status" value="1"/>
</dbReference>
<dbReference type="InterPro" id="IPR008948">
    <property type="entry name" value="L-Aspartase-like"/>
</dbReference>
<evidence type="ECO:0000256" key="1">
    <source>
        <dbReference type="ARBA" id="ARBA00000985"/>
    </source>
</evidence>
<evidence type="ECO:0000256" key="2">
    <source>
        <dbReference type="ARBA" id="ARBA00004941"/>
    </source>
</evidence>
<dbReference type="Pfam" id="PF00206">
    <property type="entry name" value="Lyase_1"/>
    <property type="match status" value="1"/>
</dbReference>